<gene>
    <name evidence="2" type="ORF">FIV36_28995</name>
    <name evidence="1" type="ORF">SAMN05216591_2641</name>
</gene>
<dbReference type="GeneID" id="78554082"/>
<dbReference type="Proteomes" id="UP000182858">
    <property type="component" value="Chromosome I"/>
</dbReference>
<evidence type="ECO:0000313" key="1">
    <source>
        <dbReference type="EMBL" id="SDF33634.1"/>
    </source>
</evidence>
<accession>A0A5C5Q8M5</accession>
<dbReference type="OrthoDB" id="3637315at2"/>
<organism evidence="2 4">
    <name type="scientific">Pseudomonas extremaustralis</name>
    <dbReference type="NCBI Taxonomy" id="359110"/>
    <lineage>
        <taxon>Bacteria</taxon>
        <taxon>Pseudomonadati</taxon>
        <taxon>Pseudomonadota</taxon>
        <taxon>Gammaproteobacteria</taxon>
        <taxon>Pseudomonadales</taxon>
        <taxon>Pseudomonadaceae</taxon>
        <taxon>Pseudomonas</taxon>
    </lineage>
</organism>
<evidence type="ECO:0000313" key="3">
    <source>
        <dbReference type="Proteomes" id="UP000182858"/>
    </source>
</evidence>
<dbReference type="EMBL" id="LT629689">
    <property type="protein sequence ID" value="SDF33634.1"/>
    <property type="molecule type" value="Genomic_DNA"/>
</dbReference>
<keyword evidence="3" id="KW-1185">Reference proteome</keyword>
<dbReference type="EMBL" id="VFET01000041">
    <property type="protein sequence ID" value="TWS00091.1"/>
    <property type="molecule type" value="Genomic_DNA"/>
</dbReference>
<protein>
    <submittedName>
        <fullName evidence="2">Uncharacterized protein</fullName>
    </submittedName>
</protein>
<evidence type="ECO:0000313" key="2">
    <source>
        <dbReference type="EMBL" id="TWS00091.1"/>
    </source>
</evidence>
<sequence>MSSIPIASDRQSAVRLLACIDAGSTDVINQSWGTDVVATLRAQSRLQALDFWMRNPDYLANELLTEFEAGGDPASLVLAQKILDSREPDLRRVPMIRYRFGAFEPLDNALSILRAAEFIRIKRQGSPGKVQEHIYLLTLKGRYAMNELSEMAEEIAWYRDRACVVARIAGGAGGKALKDRQYLQAEYADTALKHIIAPITDRVRQRLEALLQGNAA</sequence>
<dbReference type="RefSeq" id="WP_034113479.1">
    <property type="nucleotide sequence ID" value="NZ_LT629689.1"/>
</dbReference>
<dbReference type="Proteomes" id="UP000317951">
    <property type="component" value="Unassembled WGS sequence"/>
</dbReference>
<reference evidence="1 3" key="1">
    <citation type="submission" date="2016-10" db="EMBL/GenBank/DDBJ databases">
        <authorList>
            <person name="Varghese N."/>
            <person name="Submissions S."/>
        </authorList>
    </citation>
    <scope>NUCLEOTIDE SEQUENCE [LARGE SCALE GENOMIC DNA]</scope>
    <source>
        <strain evidence="1 3">DSM 17835</strain>
    </source>
</reference>
<reference evidence="2 4" key="2">
    <citation type="submission" date="2019-06" db="EMBL/GenBank/DDBJ databases">
        <title>Pseudomonas bimorpha sp. nov. isolated from bovine raw milk and skim milk concentrate.</title>
        <authorList>
            <person name="Hofmann K."/>
            <person name="Huptas C."/>
            <person name="Doll E."/>
            <person name="Scherer S."/>
            <person name="Wenning M."/>
        </authorList>
    </citation>
    <scope>NUCLEOTIDE SEQUENCE [LARGE SCALE GENOMIC DNA]</scope>
    <source>
        <strain evidence="2 4">DSM 17835</strain>
    </source>
</reference>
<name>A0A5C5Q8M5_9PSED</name>
<dbReference type="AlphaFoldDB" id="A0A5C5Q8M5"/>
<evidence type="ECO:0000313" key="4">
    <source>
        <dbReference type="Proteomes" id="UP000317951"/>
    </source>
</evidence>
<proteinExistence type="predicted"/>